<protein>
    <submittedName>
        <fullName evidence="2">Uncharacterized protein</fullName>
    </submittedName>
</protein>
<gene>
    <name evidence="2" type="ORF">EVA_06478</name>
</gene>
<dbReference type="AlphaFoldDB" id="J9GXF9"/>
<proteinExistence type="predicted"/>
<evidence type="ECO:0000256" key="1">
    <source>
        <dbReference type="SAM" id="MobiDB-lite"/>
    </source>
</evidence>
<comment type="caution">
    <text evidence="2">The sequence shown here is derived from an EMBL/GenBank/DDBJ whole genome shotgun (WGS) entry which is preliminary data.</text>
</comment>
<organism evidence="2">
    <name type="scientific">gut metagenome</name>
    <dbReference type="NCBI Taxonomy" id="749906"/>
    <lineage>
        <taxon>unclassified sequences</taxon>
        <taxon>metagenomes</taxon>
        <taxon>organismal metagenomes</taxon>
    </lineage>
</organism>
<accession>J9GXF9</accession>
<sequence>MISPTLALQSRRERSRMMTWSISCSTSWTWWVEMMSVVSSDKFFATTWRKILFEGMSRPLVGSSISNHSVPAARATLMKTFFFWPIESWHRSCTSGSSKAERQSWSTCSLKRG</sequence>
<evidence type="ECO:0000313" key="2">
    <source>
        <dbReference type="EMBL" id="EJX05415.1"/>
    </source>
</evidence>
<feature type="region of interest" description="Disordered" evidence="1">
    <location>
        <begin position="92"/>
        <end position="113"/>
    </location>
</feature>
<name>J9GXF9_9ZZZZ</name>
<dbReference type="EMBL" id="AMCI01001475">
    <property type="protein sequence ID" value="EJX05415.1"/>
    <property type="molecule type" value="Genomic_DNA"/>
</dbReference>
<reference evidence="2" key="1">
    <citation type="journal article" date="2012" name="PLoS ONE">
        <title>Gene sets for utilization of primary and secondary nutrition supplies in the distal gut of endangered iberian lynx.</title>
        <authorList>
            <person name="Alcaide M."/>
            <person name="Messina E."/>
            <person name="Richter M."/>
            <person name="Bargiela R."/>
            <person name="Peplies J."/>
            <person name="Huws S.A."/>
            <person name="Newbold C.J."/>
            <person name="Golyshin P.N."/>
            <person name="Simon M.A."/>
            <person name="Lopez G."/>
            <person name="Yakimov M.M."/>
            <person name="Ferrer M."/>
        </authorList>
    </citation>
    <scope>NUCLEOTIDE SEQUENCE</scope>
</reference>